<dbReference type="Proteomes" id="UP000528457">
    <property type="component" value="Unassembled WGS sequence"/>
</dbReference>
<keyword evidence="4" id="KW-0804">Transcription</keyword>
<dbReference type="Pfam" id="PF03466">
    <property type="entry name" value="LysR_substrate"/>
    <property type="match status" value="1"/>
</dbReference>
<dbReference type="InterPro" id="IPR000847">
    <property type="entry name" value="LysR_HTH_N"/>
</dbReference>
<dbReference type="PROSITE" id="PS50931">
    <property type="entry name" value="HTH_LYSR"/>
    <property type="match status" value="1"/>
</dbReference>
<dbReference type="InterPro" id="IPR036390">
    <property type="entry name" value="WH_DNA-bd_sf"/>
</dbReference>
<dbReference type="InParanoid" id="A0A7X0JTZ6"/>
<dbReference type="InterPro" id="IPR058163">
    <property type="entry name" value="LysR-type_TF_proteobact-type"/>
</dbReference>
<evidence type="ECO:0000313" key="6">
    <source>
        <dbReference type="EMBL" id="MBB6522223.1"/>
    </source>
</evidence>
<comment type="caution">
    <text evidence="6">The sequence shown here is derived from an EMBL/GenBank/DDBJ whole genome shotgun (WGS) entry which is preliminary data.</text>
</comment>
<protein>
    <submittedName>
        <fullName evidence="6">DNA-binding transcriptional LysR family regulator</fullName>
    </submittedName>
</protein>
<reference evidence="6 7" key="1">
    <citation type="submission" date="2020-08" db="EMBL/GenBank/DDBJ databases">
        <title>Genomic Encyclopedia of Type Strains, Phase IV (KMG-IV): sequencing the most valuable type-strain genomes for metagenomic binning, comparative biology and taxonomic classification.</title>
        <authorList>
            <person name="Goeker M."/>
        </authorList>
    </citation>
    <scope>NUCLEOTIDE SEQUENCE [LARGE SCALE GENOMIC DNA]</scope>
    <source>
        <strain evidence="6 7">DSM 22368</strain>
    </source>
</reference>
<dbReference type="InterPro" id="IPR036388">
    <property type="entry name" value="WH-like_DNA-bd_sf"/>
</dbReference>
<dbReference type="Gene3D" id="3.40.190.10">
    <property type="entry name" value="Periplasmic binding protein-like II"/>
    <property type="match status" value="2"/>
</dbReference>
<dbReference type="AlphaFoldDB" id="A0A7X0JTZ6"/>
<gene>
    <name evidence="6" type="ORF">HNR48_002508</name>
</gene>
<dbReference type="PANTHER" id="PTHR30537:SF79">
    <property type="entry name" value="TRANSCRIPTIONAL REGULATOR-RELATED"/>
    <property type="match status" value="1"/>
</dbReference>
<dbReference type="GO" id="GO:0006351">
    <property type="term" value="P:DNA-templated transcription"/>
    <property type="evidence" value="ECO:0007669"/>
    <property type="project" value="TreeGrafter"/>
</dbReference>
<keyword evidence="3 6" id="KW-0238">DNA-binding</keyword>
<dbReference type="GO" id="GO:0003700">
    <property type="term" value="F:DNA-binding transcription factor activity"/>
    <property type="evidence" value="ECO:0007669"/>
    <property type="project" value="InterPro"/>
</dbReference>
<sequence>MSYEKTNIYQGPSALPSRKLIPPFESLRAFDAIARLGGVRKAAQALYRDHAVVSRHLRALEDWIGCQLIERTPAGAVLTEEGQRYHEQIRQAIDGIADATVDIIKRSQDHSLQLWCMPGFALHWLISHVDEFESKNSDIDLQLRSTHEVPDFSRQEADVDIRMLLESEKPTEDDPAIRCSQIASPPVIAVASPEYLSRSPDIQSPEDMLEHQLLHEEDFDNWRLWFGACDIDCADELIGPRLWDGHMTLAAARRGRGIALSNALVAGEDLAQGRLCEVGAGLGSFPNVNLWTYWFIARSDRWESRAVSYFREWLLKKVQGQLSKEQQ</sequence>
<evidence type="ECO:0000256" key="4">
    <source>
        <dbReference type="ARBA" id="ARBA00023163"/>
    </source>
</evidence>
<comment type="similarity">
    <text evidence="1">Belongs to the LysR transcriptional regulatory family.</text>
</comment>
<name>A0A7X0JTZ6_9GAMM</name>
<evidence type="ECO:0000256" key="2">
    <source>
        <dbReference type="ARBA" id="ARBA00023015"/>
    </source>
</evidence>
<dbReference type="SUPFAM" id="SSF46785">
    <property type="entry name" value="Winged helix' DNA-binding domain"/>
    <property type="match status" value="1"/>
</dbReference>
<proteinExistence type="inferred from homology"/>
<dbReference type="SUPFAM" id="SSF53850">
    <property type="entry name" value="Periplasmic binding protein-like II"/>
    <property type="match status" value="1"/>
</dbReference>
<dbReference type="PANTHER" id="PTHR30537">
    <property type="entry name" value="HTH-TYPE TRANSCRIPTIONAL REGULATOR"/>
    <property type="match status" value="1"/>
</dbReference>
<organism evidence="6 7">
    <name type="scientific">Pseudoteredinibacter isoporae</name>
    <dbReference type="NCBI Taxonomy" id="570281"/>
    <lineage>
        <taxon>Bacteria</taxon>
        <taxon>Pseudomonadati</taxon>
        <taxon>Pseudomonadota</taxon>
        <taxon>Gammaproteobacteria</taxon>
        <taxon>Cellvibrionales</taxon>
        <taxon>Cellvibrionaceae</taxon>
        <taxon>Pseudoteredinibacter</taxon>
    </lineage>
</organism>
<evidence type="ECO:0000256" key="1">
    <source>
        <dbReference type="ARBA" id="ARBA00009437"/>
    </source>
</evidence>
<dbReference type="Pfam" id="PF00126">
    <property type="entry name" value="HTH_1"/>
    <property type="match status" value="1"/>
</dbReference>
<dbReference type="InterPro" id="IPR005119">
    <property type="entry name" value="LysR_subst-bd"/>
</dbReference>
<keyword evidence="2" id="KW-0805">Transcription regulation</keyword>
<keyword evidence="7" id="KW-1185">Reference proteome</keyword>
<dbReference type="GO" id="GO:0043565">
    <property type="term" value="F:sequence-specific DNA binding"/>
    <property type="evidence" value="ECO:0007669"/>
    <property type="project" value="TreeGrafter"/>
</dbReference>
<feature type="domain" description="HTH lysR-type" evidence="5">
    <location>
        <begin position="22"/>
        <end position="79"/>
    </location>
</feature>
<dbReference type="Gene3D" id="1.10.10.10">
    <property type="entry name" value="Winged helix-like DNA-binding domain superfamily/Winged helix DNA-binding domain"/>
    <property type="match status" value="1"/>
</dbReference>
<accession>A0A7X0JTZ6</accession>
<evidence type="ECO:0000313" key="7">
    <source>
        <dbReference type="Proteomes" id="UP000528457"/>
    </source>
</evidence>
<evidence type="ECO:0000256" key="3">
    <source>
        <dbReference type="ARBA" id="ARBA00023125"/>
    </source>
</evidence>
<dbReference type="EMBL" id="JACHHT010000002">
    <property type="protein sequence ID" value="MBB6522223.1"/>
    <property type="molecule type" value="Genomic_DNA"/>
</dbReference>
<evidence type="ECO:0000259" key="5">
    <source>
        <dbReference type="PROSITE" id="PS50931"/>
    </source>
</evidence>
<dbReference type="RefSeq" id="WP_166846432.1">
    <property type="nucleotide sequence ID" value="NZ_JAAONY010000002.1"/>
</dbReference>